<evidence type="ECO:0000313" key="1">
    <source>
        <dbReference type="EMBL" id="MFF0501835.1"/>
    </source>
</evidence>
<dbReference type="Proteomes" id="UP001601442">
    <property type="component" value="Unassembled WGS sequence"/>
</dbReference>
<accession>A0ABW6PF69</accession>
<gene>
    <name evidence="1" type="ORF">ACFYU5_35990</name>
</gene>
<organism evidence="1 2">
    <name type="scientific">Nocardia aobensis</name>
    <dbReference type="NCBI Taxonomy" id="257277"/>
    <lineage>
        <taxon>Bacteria</taxon>
        <taxon>Bacillati</taxon>
        <taxon>Actinomycetota</taxon>
        <taxon>Actinomycetes</taxon>
        <taxon>Mycobacteriales</taxon>
        <taxon>Nocardiaceae</taxon>
        <taxon>Nocardia</taxon>
    </lineage>
</organism>
<protein>
    <submittedName>
        <fullName evidence="1">Uncharacterized protein</fullName>
    </submittedName>
</protein>
<dbReference type="RefSeq" id="WP_387401842.1">
    <property type="nucleotide sequence ID" value="NZ_JBIAMT010000011.1"/>
</dbReference>
<proteinExistence type="predicted"/>
<keyword evidence="2" id="KW-1185">Reference proteome</keyword>
<reference evidence="1 2" key="1">
    <citation type="submission" date="2024-10" db="EMBL/GenBank/DDBJ databases">
        <title>The Natural Products Discovery Center: Release of the First 8490 Sequenced Strains for Exploring Actinobacteria Biosynthetic Diversity.</title>
        <authorList>
            <person name="Kalkreuter E."/>
            <person name="Kautsar S.A."/>
            <person name="Yang D."/>
            <person name="Bader C.D."/>
            <person name="Teijaro C.N."/>
            <person name="Fluegel L."/>
            <person name="Davis C.M."/>
            <person name="Simpson J.R."/>
            <person name="Lauterbach L."/>
            <person name="Steele A.D."/>
            <person name="Gui C."/>
            <person name="Meng S."/>
            <person name="Li G."/>
            <person name="Viehrig K."/>
            <person name="Ye F."/>
            <person name="Su P."/>
            <person name="Kiefer A.F."/>
            <person name="Nichols A."/>
            <person name="Cepeda A.J."/>
            <person name="Yan W."/>
            <person name="Fan B."/>
            <person name="Jiang Y."/>
            <person name="Adhikari A."/>
            <person name="Zheng C.-J."/>
            <person name="Schuster L."/>
            <person name="Cowan T.M."/>
            <person name="Smanski M.J."/>
            <person name="Chevrette M.G."/>
            <person name="De Carvalho L.P.S."/>
            <person name="Shen B."/>
        </authorList>
    </citation>
    <scope>NUCLEOTIDE SEQUENCE [LARGE SCALE GENOMIC DNA]</scope>
    <source>
        <strain evidence="1 2">NPDC004119</strain>
    </source>
</reference>
<sequence>MEDWIEQLLRRGLGGMAHHDIAIVDHEGKLVAEKRIGDDAAGFAELTQLLADAATPKTTGSRSPSRPRAA</sequence>
<evidence type="ECO:0000313" key="2">
    <source>
        <dbReference type="Proteomes" id="UP001601442"/>
    </source>
</evidence>
<dbReference type="EMBL" id="JBIAMT010000011">
    <property type="protein sequence ID" value="MFF0501835.1"/>
    <property type="molecule type" value="Genomic_DNA"/>
</dbReference>
<comment type="caution">
    <text evidence="1">The sequence shown here is derived from an EMBL/GenBank/DDBJ whole genome shotgun (WGS) entry which is preliminary data.</text>
</comment>
<name>A0ABW6PF69_9NOCA</name>